<evidence type="ECO:0000313" key="2">
    <source>
        <dbReference type="Proteomes" id="UP001222325"/>
    </source>
</evidence>
<keyword evidence="2" id="KW-1185">Reference proteome</keyword>
<reference evidence="1" key="1">
    <citation type="submission" date="2023-03" db="EMBL/GenBank/DDBJ databases">
        <title>Massive genome expansion in bonnet fungi (Mycena s.s.) driven by repeated elements and novel gene families across ecological guilds.</title>
        <authorList>
            <consortium name="Lawrence Berkeley National Laboratory"/>
            <person name="Harder C.B."/>
            <person name="Miyauchi S."/>
            <person name="Viragh M."/>
            <person name="Kuo A."/>
            <person name="Thoen E."/>
            <person name="Andreopoulos B."/>
            <person name="Lu D."/>
            <person name="Skrede I."/>
            <person name="Drula E."/>
            <person name="Henrissat B."/>
            <person name="Morin E."/>
            <person name="Kohler A."/>
            <person name="Barry K."/>
            <person name="LaButti K."/>
            <person name="Morin E."/>
            <person name="Salamov A."/>
            <person name="Lipzen A."/>
            <person name="Mereny Z."/>
            <person name="Hegedus B."/>
            <person name="Baldrian P."/>
            <person name="Stursova M."/>
            <person name="Weitz H."/>
            <person name="Taylor A."/>
            <person name="Grigoriev I.V."/>
            <person name="Nagy L.G."/>
            <person name="Martin F."/>
            <person name="Kauserud H."/>
        </authorList>
    </citation>
    <scope>NUCLEOTIDE SEQUENCE</scope>
    <source>
        <strain evidence="1">CBHHK173m</strain>
    </source>
</reference>
<sequence>MVRRCDEVIPLGEPVTPASGEVVTRITVAKGMFATVSIWCMNRSEVFCSPDAKAFMPEWWLTLPLRAKEIQSE</sequence>
<organism evidence="1 2">
    <name type="scientific">Mycena belliarum</name>
    <dbReference type="NCBI Taxonomy" id="1033014"/>
    <lineage>
        <taxon>Eukaryota</taxon>
        <taxon>Fungi</taxon>
        <taxon>Dikarya</taxon>
        <taxon>Basidiomycota</taxon>
        <taxon>Agaricomycotina</taxon>
        <taxon>Agaricomycetes</taxon>
        <taxon>Agaricomycetidae</taxon>
        <taxon>Agaricales</taxon>
        <taxon>Marasmiineae</taxon>
        <taxon>Mycenaceae</taxon>
        <taxon>Mycena</taxon>
    </lineage>
</organism>
<comment type="caution">
    <text evidence="1">The sequence shown here is derived from an EMBL/GenBank/DDBJ whole genome shotgun (WGS) entry which is preliminary data.</text>
</comment>
<dbReference type="GO" id="GO:0016705">
    <property type="term" value="F:oxidoreductase activity, acting on paired donors, with incorporation or reduction of molecular oxygen"/>
    <property type="evidence" value="ECO:0007669"/>
    <property type="project" value="InterPro"/>
</dbReference>
<dbReference type="GO" id="GO:0004497">
    <property type="term" value="F:monooxygenase activity"/>
    <property type="evidence" value="ECO:0007669"/>
    <property type="project" value="InterPro"/>
</dbReference>
<dbReference type="EMBL" id="JARJCN010000156">
    <property type="protein sequence ID" value="KAJ7066899.1"/>
    <property type="molecule type" value="Genomic_DNA"/>
</dbReference>
<proteinExistence type="predicted"/>
<name>A0AAD6TMT9_9AGAR</name>
<evidence type="ECO:0000313" key="1">
    <source>
        <dbReference type="EMBL" id="KAJ7066899.1"/>
    </source>
</evidence>
<dbReference type="SUPFAM" id="SSF48264">
    <property type="entry name" value="Cytochrome P450"/>
    <property type="match status" value="1"/>
</dbReference>
<dbReference type="GO" id="GO:0020037">
    <property type="term" value="F:heme binding"/>
    <property type="evidence" value="ECO:0007669"/>
    <property type="project" value="InterPro"/>
</dbReference>
<dbReference type="GO" id="GO:0005506">
    <property type="term" value="F:iron ion binding"/>
    <property type="evidence" value="ECO:0007669"/>
    <property type="project" value="InterPro"/>
</dbReference>
<dbReference type="Gene3D" id="1.10.630.10">
    <property type="entry name" value="Cytochrome P450"/>
    <property type="match status" value="1"/>
</dbReference>
<protein>
    <submittedName>
        <fullName evidence="1">Uncharacterized protein</fullName>
    </submittedName>
</protein>
<dbReference type="Proteomes" id="UP001222325">
    <property type="component" value="Unassembled WGS sequence"/>
</dbReference>
<dbReference type="InterPro" id="IPR036396">
    <property type="entry name" value="Cyt_P450_sf"/>
</dbReference>
<accession>A0AAD6TMT9</accession>
<dbReference type="AlphaFoldDB" id="A0AAD6TMT9"/>
<gene>
    <name evidence="1" type="ORF">B0H15DRAFT_794186</name>
</gene>